<gene>
    <name evidence="9" type="ORF">JI748_04270</name>
</gene>
<evidence type="ECO:0000256" key="6">
    <source>
        <dbReference type="ARBA" id="ARBA00029440"/>
    </source>
</evidence>
<evidence type="ECO:0000256" key="3">
    <source>
        <dbReference type="ARBA" id="ARBA00022576"/>
    </source>
</evidence>
<protein>
    <submittedName>
        <fullName evidence="9">Pyridoxal phosphate-dependent aminotransferase</fullName>
    </submittedName>
</protein>
<dbReference type="PROSITE" id="PS00599">
    <property type="entry name" value="AA_TRANSFER_CLASS_2"/>
    <property type="match status" value="1"/>
</dbReference>
<evidence type="ECO:0000313" key="10">
    <source>
        <dbReference type="Proteomes" id="UP000595857"/>
    </source>
</evidence>
<keyword evidence="5 7" id="KW-0663">Pyridoxal phosphate</keyword>
<dbReference type="PANTHER" id="PTHR43643:SF3">
    <property type="entry name" value="HISTIDINOL-PHOSPHATE AMINOTRANSFERASE"/>
    <property type="match status" value="1"/>
</dbReference>
<dbReference type="SUPFAM" id="SSF53383">
    <property type="entry name" value="PLP-dependent transferases"/>
    <property type="match status" value="1"/>
</dbReference>
<dbReference type="EMBL" id="CP068046">
    <property type="protein sequence ID" value="QQR40234.1"/>
    <property type="molecule type" value="Genomic_DNA"/>
</dbReference>
<reference evidence="9 10" key="1">
    <citation type="submission" date="2021-01" db="EMBL/GenBank/DDBJ databases">
        <title>Genome seq and assembly of Devosia sp. LEGU1.</title>
        <authorList>
            <person name="Chhetri G."/>
        </authorList>
    </citation>
    <scope>NUCLEOTIDE SEQUENCE [LARGE SCALE GENOMIC DNA]</scope>
    <source>
        <strain evidence="9 10">LEGU1</strain>
    </source>
</reference>
<dbReference type="Pfam" id="PF00155">
    <property type="entry name" value="Aminotran_1_2"/>
    <property type="match status" value="1"/>
</dbReference>
<dbReference type="Proteomes" id="UP000595857">
    <property type="component" value="Chromosome"/>
</dbReference>
<comment type="cofactor">
    <cofactor evidence="1 7">
        <name>pyridoxal 5'-phosphate</name>
        <dbReference type="ChEBI" id="CHEBI:597326"/>
    </cofactor>
</comment>
<comment type="pathway">
    <text evidence="6">Amino-acid biosynthesis.</text>
</comment>
<dbReference type="InterPro" id="IPR015424">
    <property type="entry name" value="PyrdxlP-dep_Trfase"/>
</dbReference>
<evidence type="ECO:0000256" key="2">
    <source>
        <dbReference type="ARBA" id="ARBA00007970"/>
    </source>
</evidence>
<evidence type="ECO:0000313" key="9">
    <source>
        <dbReference type="EMBL" id="QQR40234.1"/>
    </source>
</evidence>
<organism evidence="9 10">
    <name type="scientific">Devosia rhizoryzae</name>
    <dbReference type="NCBI Taxonomy" id="2774137"/>
    <lineage>
        <taxon>Bacteria</taxon>
        <taxon>Pseudomonadati</taxon>
        <taxon>Pseudomonadota</taxon>
        <taxon>Alphaproteobacteria</taxon>
        <taxon>Hyphomicrobiales</taxon>
        <taxon>Devosiaceae</taxon>
        <taxon>Devosia</taxon>
    </lineage>
</organism>
<dbReference type="InterPro" id="IPR050106">
    <property type="entry name" value="HistidinolP_aminotransfase"/>
</dbReference>
<dbReference type="InterPro" id="IPR015421">
    <property type="entry name" value="PyrdxlP-dep_Trfase_major"/>
</dbReference>
<evidence type="ECO:0000256" key="7">
    <source>
        <dbReference type="RuleBase" id="RU003693"/>
    </source>
</evidence>
<keyword evidence="4" id="KW-0808">Transferase</keyword>
<dbReference type="InterPro" id="IPR015422">
    <property type="entry name" value="PyrdxlP-dep_Trfase_small"/>
</dbReference>
<dbReference type="NCBIfam" id="NF006014">
    <property type="entry name" value="PRK08153.1"/>
    <property type="match status" value="1"/>
</dbReference>
<dbReference type="CDD" id="cd00609">
    <property type="entry name" value="AAT_like"/>
    <property type="match status" value="1"/>
</dbReference>
<evidence type="ECO:0000259" key="8">
    <source>
        <dbReference type="Pfam" id="PF00155"/>
    </source>
</evidence>
<dbReference type="PANTHER" id="PTHR43643">
    <property type="entry name" value="HISTIDINOL-PHOSPHATE AMINOTRANSFERASE 2"/>
    <property type="match status" value="1"/>
</dbReference>
<keyword evidence="10" id="KW-1185">Reference proteome</keyword>
<feature type="domain" description="Aminotransferase class I/classII large" evidence="8">
    <location>
        <begin position="84"/>
        <end position="405"/>
    </location>
</feature>
<dbReference type="GO" id="GO:0008483">
    <property type="term" value="F:transaminase activity"/>
    <property type="evidence" value="ECO:0007669"/>
    <property type="project" value="UniProtKB-KW"/>
</dbReference>
<sequence>MRLVPGDLSAGGGLAGQAAVQNCGCYCWRPRIGSLECDEATWKNAPVPVPPFTALAESLPETVPFVGPEALQRRSGVPLRARIGANESGFGPSPRVQAAIAAAASDIWAYPDPEGYELRAAIAEHVGIAPDEVVLGEGIDGLMGLAVRLFIAPGDPFVTSLGAYPTLNYHVAGYGGAFHYVPYRGVHEDLEALAAKVHETGARMVYLANPDNPMGSFWSAEDVIRFIDALPETCLLLLDEAYGETAPAGVVTKVDPSRPNVLWLRTFSKAYGLAGIRVGYAMGNRRLVRAFERVRNHFGVNRLAQAAGLAALADQDFLRQAVNAIADARTRIGHIAEANGLRPLVSGTNFVAVDCDRDAAFASAVLAGLASQGVFIRKPMSPGLDHHIRISAAPQRELDILAEALPIALGEAYSV</sequence>
<keyword evidence="3 9" id="KW-0032">Aminotransferase</keyword>
<dbReference type="InterPro" id="IPR004839">
    <property type="entry name" value="Aminotransferase_I/II_large"/>
</dbReference>
<dbReference type="Gene3D" id="3.40.640.10">
    <property type="entry name" value="Type I PLP-dependent aspartate aminotransferase-like (Major domain)"/>
    <property type="match status" value="1"/>
</dbReference>
<evidence type="ECO:0000256" key="5">
    <source>
        <dbReference type="ARBA" id="ARBA00022898"/>
    </source>
</evidence>
<evidence type="ECO:0000256" key="4">
    <source>
        <dbReference type="ARBA" id="ARBA00022679"/>
    </source>
</evidence>
<dbReference type="Gene3D" id="3.90.1150.10">
    <property type="entry name" value="Aspartate Aminotransferase, domain 1"/>
    <property type="match status" value="1"/>
</dbReference>
<dbReference type="InterPro" id="IPR001917">
    <property type="entry name" value="Aminotrans_II_pyridoxalP_BS"/>
</dbReference>
<evidence type="ECO:0000256" key="1">
    <source>
        <dbReference type="ARBA" id="ARBA00001933"/>
    </source>
</evidence>
<name>A0ABX7C7K0_9HYPH</name>
<accession>A0ABX7C7K0</accession>
<proteinExistence type="inferred from homology"/>
<comment type="similarity">
    <text evidence="2">Belongs to the class-II pyridoxal-phosphate-dependent aminotransferase family. Histidinol-phosphate aminotransferase subfamily.</text>
</comment>